<keyword evidence="4" id="KW-1003">Cell membrane</keyword>
<dbReference type="Pfam" id="PF02518">
    <property type="entry name" value="HATPase_c"/>
    <property type="match status" value="1"/>
</dbReference>
<evidence type="ECO:0000259" key="15">
    <source>
        <dbReference type="PROSITE" id="PS50109"/>
    </source>
</evidence>
<reference evidence="17" key="1">
    <citation type="submission" date="2017-02" db="EMBL/GenBank/DDBJ databases">
        <authorList>
            <person name="Dridi B."/>
        </authorList>
    </citation>
    <scope>NUCLEOTIDE SEQUENCE [LARGE SCALE GENOMIC DNA]</scope>
    <source>
        <strain evidence="17">EB411</strain>
    </source>
</reference>
<keyword evidence="6" id="KW-0808">Transferase</keyword>
<dbReference type="InterPro" id="IPR004358">
    <property type="entry name" value="Sig_transdc_His_kin-like_C"/>
</dbReference>
<evidence type="ECO:0000313" key="16">
    <source>
        <dbReference type="EMBL" id="SJN28929.1"/>
    </source>
</evidence>
<keyword evidence="13 14" id="KW-0472">Membrane</keyword>
<accession>A0A1R4JAC1</accession>
<feature type="transmembrane region" description="Helical" evidence="14">
    <location>
        <begin position="20"/>
        <end position="40"/>
    </location>
</feature>
<evidence type="ECO:0000256" key="10">
    <source>
        <dbReference type="ARBA" id="ARBA00022840"/>
    </source>
</evidence>
<gene>
    <name evidence="16" type="ORF">FM119_06290</name>
</gene>
<keyword evidence="8" id="KW-0547">Nucleotide-binding</keyword>
<dbReference type="RefSeq" id="WP_087136832.1">
    <property type="nucleotide sequence ID" value="NZ_FUKR01000036.1"/>
</dbReference>
<evidence type="ECO:0000256" key="13">
    <source>
        <dbReference type="ARBA" id="ARBA00023136"/>
    </source>
</evidence>
<evidence type="ECO:0000256" key="7">
    <source>
        <dbReference type="ARBA" id="ARBA00022692"/>
    </source>
</evidence>
<dbReference type="AlphaFoldDB" id="A0A1R4JAC1"/>
<dbReference type="PRINTS" id="PR00344">
    <property type="entry name" value="BCTRLSENSOR"/>
</dbReference>
<organism evidence="16 17">
    <name type="scientific">Mycetocola reblochoni REB411</name>
    <dbReference type="NCBI Taxonomy" id="1255698"/>
    <lineage>
        <taxon>Bacteria</taxon>
        <taxon>Bacillati</taxon>
        <taxon>Actinomycetota</taxon>
        <taxon>Actinomycetes</taxon>
        <taxon>Micrococcales</taxon>
        <taxon>Microbacteriaceae</taxon>
        <taxon>Mycetocola</taxon>
    </lineage>
</organism>
<evidence type="ECO:0000256" key="9">
    <source>
        <dbReference type="ARBA" id="ARBA00022777"/>
    </source>
</evidence>
<dbReference type="SMART" id="SM00387">
    <property type="entry name" value="HATPase_c"/>
    <property type="match status" value="1"/>
</dbReference>
<dbReference type="Pfam" id="PF17203">
    <property type="entry name" value="sCache_3_2"/>
    <property type="match status" value="1"/>
</dbReference>
<feature type="domain" description="Histidine kinase" evidence="15">
    <location>
        <begin position="314"/>
        <end position="420"/>
    </location>
</feature>
<dbReference type="InterPro" id="IPR005467">
    <property type="entry name" value="His_kinase_dom"/>
</dbReference>
<dbReference type="SUPFAM" id="SSF55874">
    <property type="entry name" value="ATPase domain of HSP90 chaperone/DNA topoisomerase II/histidine kinase"/>
    <property type="match status" value="1"/>
</dbReference>
<dbReference type="EC" id="2.7.13.3" evidence="3"/>
<dbReference type="PANTHER" id="PTHR44936">
    <property type="entry name" value="SENSOR PROTEIN CREC"/>
    <property type="match status" value="1"/>
</dbReference>
<dbReference type="SUPFAM" id="SSF103190">
    <property type="entry name" value="Sensory domain-like"/>
    <property type="match status" value="1"/>
</dbReference>
<protein>
    <recommendedName>
        <fullName evidence="3">histidine kinase</fullName>
        <ecNumber evidence="3">2.7.13.3</ecNumber>
    </recommendedName>
</protein>
<dbReference type="InterPro" id="IPR029151">
    <property type="entry name" value="Sensor-like_sf"/>
</dbReference>
<dbReference type="InterPro" id="IPR050980">
    <property type="entry name" value="2C_sensor_his_kinase"/>
</dbReference>
<comment type="catalytic activity">
    <reaction evidence="1">
        <text>ATP + protein L-histidine = ADP + protein N-phospho-L-histidine.</text>
        <dbReference type="EC" id="2.7.13.3"/>
    </reaction>
</comment>
<keyword evidence="11 14" id="KW-1133">Transmembrane helix</keyword>
<dbReference type="PANTHER" id="PTHR44936:SF10">
    <property type="entry name" value="SENSOR PROTEIN RSTB"/>
    <property type="match status" value="1"/>
</dbReference>
<proteinExistence type="predicted"/>
<dbReference type="OrthoDB" id="9792686at2"/>
<evidence type="ECO:0000256" key="4">
    <source>
        <dbReference type="ARBA" id="ARBA00022475"/>
    </source>
</evidence>
<name>A0A1R4JAC1_9MICO</name>
<dbReference type="GO" id="GO:0005524">
    <property type="term" value="F:ATP binding"/>
    <property type="evidence" value="ECO:0007669"/>
    <property type="project" value="UniProtKB-KW"/>
</dbReference>
<dbReference type="Gene3D" id="3.30.450.20">
    <property type="entry name" value="PAS domain"/>
    <property type="match status" value="1"/>
</dbReference>
<dbReference type="InterPro" id="IPR036890">
    <property type="entry name" value="HATPase_C_sf"/>
</dbReference>
<evidence type="ECO:0000313" key="17">
    <source>
        <dbReference type="Proteomes" id="UP000196778"/>
    </source>
</evidence>
<evidence type="ECO:0000256" key="2">
    <source>
        <dbReference type="ARBA" id="ARBA00004651"/>
    </source>
</evidence>
<keyword evidence="17" id="KW-1185">Reference proteome</keyword>
<keyword evidence="5" id="KW-0597">Phosphoprotein</keyword>
<dbReference type="PROSITE" id="PS50109">
    <property type="entry name" value="HIS_KIN"/>
    <property type="match status" value="1"/>
</dbReference>
<evidence type="ECO:0000256" key="1">
    <source>
        <dbReference type="ARBA" id="ARBA00000085"/>
    </source>
</evidence>
<evidence type="ECO:0000256" key="14">
    <source>
        <dbReference type="SAM" id="Phobius"/>
    </source>
</evidence>
<keyword evidence="12" id="KW-0902">Two-component regulatory system</keyword>
<keyword evidence="10" id="KW-0067">ATP-binding</keyword>
<dbReference type="GO" id="GO:0005886">
    <property type="term" value="C:plasma membrane"/>
    <property type="evidence" value="ECO:0007669"/>
    <property type="project" value="UniProtKB-SubCell"/>
</dbReference>
<dbReference type="InterPro" id="IPR033463">
    <property type="entry name" value="sCache_3"/>
</dbReference>
<dbReference type="InterPro" id="IPR016120">
    <property type="entry name" value="Sig_transdc_His_kin_SpoOB"/>
</dbReference>
<evidence type="ECO:0000256" key="5">
    <source>
        <dbReference type="ARBA" id="ARBA00022553"/>
    </source>
</evidence>
<evidence type="ECO:0000256" key="6">
    <source>
        <dbReference type="ARBA" id="ARBA00022679"/>
    </source>
</evidence>
<evidence type="ECO:0000256" key="8">
    <source>
        <dbReference type="ARBA" id="ARBA00022741"/>
    </source>
</evidence>
<evidence type="ECO:0000256" key="3">
    <source>
        <dbReference type="ARBA" id="ARBA00012438"/>
    </source>
</evidence>
<evidence type="ECO:0000256" key="12">
    <source>
        <dbReference type="ARBA" id="ARBA00023012"/>
    </source>
</evidence>
<dbReference type="GO" id="GO:0000155">
    <property type="term" value="F:phosphorelay sensor kinase activity"/>
    <property type="evidence" value="ECO:0007669"/>
    <property type="project" value="InterPro"/>
</dbReference>
<comment type="subcellular location">
    <subcellularLocation>
        <location evidence="2">Cell membrane</location>
        <topology evidence="2">Multi-pass membrane protein</topology>
    </subcellularLocation>
</comment>
<keyword evidence="7 14" id="KW-0812">Transmembrane</keyword>
<keyword evidence="9 16" id="KW-0418">Kinase</keyword>
<sequence length="429" mass="43606">MSEHTPVLRVAGRLLPLVQVVIVVVCVAVTVAVAAAVHAAQLRQGIGERVRAVALSLAELPEVGEVLAGAVDDGVDERSTARLQPVADLVASAAGVDYVVVTDDDGVRFTHPTPRLRGEPVSTDPAEVLGGAEFLGTETGTLGPSYRAKVPVLVDGTVVGTASVGILESRISAEAAAALGGVLPWALGAGLVGTAMSALLGARVDVRLRAAAVQGIELEHTRAREAELAAQTHEFRNRLHVIAGMVESGRSREALGFIGEVVPVVPGGSPAVVGDARVDALLRALAAEASAVGVRLAVSGAADPAAVDVDVITVLGNLADNAIEACAGGDGPREVRVRLDVDRSRVEIEVQDSGHGIDPALAPDVFARGVTTHEPDGGGAARGEGLATVAEICRHRGGAAELGCLPSGGTRFRASWPLRRPAVAGGRDG</sequence>
<dbReference type="EMBL" id="FUKR01000036">
    <property type="protein sequence ID" value="SJN28929.1"/>
    <property type="molecule type" value="Genomic_DNA"/>
</dbReference>
<evidence type="ECO:0000256" key="11">
    <source>
        <dbReference type="ARBA" id="ARBA00022989"/>
    </source>
</evidence>
<dbReference type="InterPro" id="IPR003594">
    <property type="entry name" value="HATPase_dom"/>
</dbReference>
<dbReference type="SUPFAM" id="SSF55890">
    <property type="entry name" value="Sporulation response regulatory protein Spo0B"/>
    <property type="match status" value="1"/>
</dbReference>
<dbReference type="Gene3D" id="3.30.565.10">
    <property type="entry name" value="Histidine kinase-like ATPase, C-terminal domain"/>
    <property type="match status" value="1"/>
</dbReference>
<dbReference type="Proteomes" id="UP000196778">
    <property type="component" value="Unassembled WGS sequence"/>
</dbReference>